<dbReference type="EMBL" id="CP007268">
    <property type="protein sequence ID" value="AHK78946.1"/>
    <property type="molecule type" value="Genomic_DNA"/>
</dbReference>
<dbReference type="RefSeq" id="WP_025281363.1">
    <property type="nucleotide sequence ID" value="NZ_CP007268.1"/>
</dbReference>
<sequence length="149" mass="16384">MKTMTKALIAGLALTLSVGTVSAADPEDAIDYRQGVFQVFKWNMGPLGAMAQGDIPFDRELAAKHAGQLDRVADMPWQGFTEGSDLGNTDAMPEVWMNREAFDEKAADFEQASARLVELITEEAGERDIRRQIGAVGQSCRSCHDDFRM</sequence>
<dbReference type="Gene3D" id="1.20.120.10">
    <property type="entry name" value="Cytochrome c/b562"/>
    <property type="match status" value="1"/>
</dbReference>
<dbReference type="GO" id="GO:0042597">
    <property type="term" value="C:periplasmic space"/>
    <property type="evidence" value="ECO:0007669"/>
    <property type="project" value="InterPro"/>
</dbReference>
<feature type="binding site" description="covalent" evidence="7">
    <location>
        <position position="143"/>
    </location>
    <ligand>
        <name>heme c</name>
        <dbReference type="ChEBI" id="CHEBI:61717"/>
    </ligand>
</feature>
<evidence type="ECO:0000256" key="8">
    <source>
        <dbReference type="SAM" id="SignalP"/>
    </source>
</evidence>
<evidence type="ECO:0000256" key="3">
    <source>
        <dbReference type="ARBA" id="ARBA00022723"/>
    </source>
</evidence>
<dbReference type="InterPro" id="IPR012127">
    <property type="entry name" value="Cyt_c_prime"/>
</dbReference>
<evidence type="ECO:0000313" key="10">
    <source>
        <dbReference type="Proteomes" id="UP000019442"/>
    </source>
</evidence>
<dbReference type="Pfam" id="PF01322">
    <property type="entry name" value="Cytochrom_C_2"/>
    <property type="match status" value="1"/>
</dbReference>
<dbReference type="InterPro" id="IPR010980">
    <property type="entry name" value="Cyt_c/b562"/>
</dbReference>
<reference evidence="10" key="2">
    <citation type="submission" date="2014-02" db="EMBL/GenBank/DDBJ databases">
        <title>Draft Genome Sequence of extremely halophilic bacteria Halorhodospira halochloris.</title>
        <authorList>
            <person name="Singh K.S."/>
        </authorList>
    </citation>
    <scope>NUCLEOTIDE SEQUENCE [LARGE SCALE GENOMIC DNA]</scope>
    <source>
        <strain evidence="10">A</strain>
    </source>
</reference>
<dbReference type="OrthoDB" id="5520910at2"/>
<dbReference type="KEGG" id="hhc:M911_07045"/>
<keyword evidence="4" id="KW-0249">Electron transport</keyword>
<dbReference type="PROSITE" id="PS51009">
    <property type="entry name" value="CYTCII"/>
    <property type="match status" value="1"/>
</dbReference>
<feature type="binding site" description="covalent" evidence="7">
    <location>
        <position position="140"/>
    </location>
    <ligand>
        <name>heme c</name>
        <dbReference type="ChEBI" id="CHEBI:61717"/>
    </ligand>
</feature>
<feature type="signal peptide" evidence="8">
    <location>
        <begin position="1"/>
        <end position="23"/>
    </location>
</feature>
<accession>W8KTM8</accession>
<keyword evidence="1" id="KW-0813">Transport</keyword>
<comment type="PTM">
    <text evidence="7">Binds 1 heme group per subunit.</text>
</comment>
<keyword evidence="2 7" id="KW-0349">Heme</keyword>
<evidence type="ECO:0000256" key="2">
    <source>
        <dbReference type="ARBA" id="ARBA00022617"/>
    </source>
</evidence>
<gene>
    <name evidence="9" type="ORF">M911_07045</name>
</gene>
<dbReference type="InterPro" id="IPR002321">
    <property type="entry name" value="Cyt_c_II"/>
</dbReference>
<dbReference type="GO" id="GO:0022900">
    <property type="term" value="P:electron transport chain"/>
    <property type="evidence" value="ECO:0007669"/>
    <property type="project" value="InterPro"/>
</dbReference>
<evidence type="ECO:0000256" key="5">
    <source>
        <dbReference type="ARBA" id="ARBA00023004"/>
    </source>
</evidence>
<evidence type="ECO:0000256" key="4">
    <source>
        <dbReference type="ARBA" id="ARBA00022982"/>
    </source>
</evidence>
<name>W8KTM8_9GAMM</name>
<dbReference type="GO" id="GO:0009055">
    <property type="term" value="F:electron transfer activity"/>
    <property type="evidence" value="ECO:0007669"/>
    <property type="project" value="InterPro"/>
</dbReference>
<dbReference type="AlphaFoldDB" id="W8KTM8"/>
<dbReference type="GO" id="GO:0020037">
    <property type="term" value="F:heme binding"/>
    <property type="evidence" value="ECO:0007669"/>
    <property type="project" value="InterPro"/>
</dbReference>
<evidence type="ECO:0000256" key="1">
    <source>
        <dbReference type="ARBA" id="ARBA00022448"/>
    </source>
</evidence>
<keyword evidence="3 6" id="KW-0479">Metal-binding</keyword>
<feature type="chain" id="PRO_5004912365" evidence="8">
    <location>
        <begin position="24"/>
        <end position="149"/>
    </location>
</feature>
<proteinExistence type="predicted"/>
<dbReference type="PIRSF" id="PIRSF000027">
    <property type="entry name" value="Cytc_c_prime"/>
    <property type="match status" value="1"/>
</dbReference>
<dbReference type="Proteomes" id="UP000019442">
    <property type="component" value="Chromosome"/>
</dbReference>
<keyword evidence="5 6" id="KW-0408">Iron</keyword>
<organism evidence="9 10">
    <name type="scientific">Ectothiorhodospira haloalkaliphila</name>
    <dbReference type="NCBI Taxonomy" id="421628"/>
    <lineage>
        <taxon>Bacteria</taxon>
        <taxon>Pseudomonadati</taxon>
        <taxon>Pseudomonadota</taxon>
        <taxon>Gammaproteobacteria</taxon>
        <taxon>Chromatiales</taxon>
        <taxon>Ectothiorhodospiraceae</taxon>
        <taxon>Ectothiorhodospira</taxon>
    </lineage>
</organism>
<dbReference type="GO" id="GO:0005506">
    <property type="term" value="F:iron ion binding"/>
    <property type="evidence" value="ECO:0007669"/>
    <property type="project" value="InterPro"/>
</dbReference>
<dbReference type="HOGENOM" id="CLU_106713_4_0_6"/>
<reference evidence="9 10" key="1">
    <citation type="journal article" date="2014" name="J Genomics">
        <title>Draft Genome Sequence of the Extremely Halophilic Phototrophic Purple Sulfur Bacterium Halorhodospira halochloris.</title>
        <authorList>
            <person name="Singh K.S."/>
            <person name="Kirksey J."/>
            <person name="Hoff W.D."/>
            <person name="Deole R."/>
        </authorList>
    </citation>
    <scope>NUCLEOTIDE SEQUENCE [LARGE SCALE GENOMIC DNA]</scope>
    <source>
        <strain evidence="9 10">A</strain>
    </source>
</reference>
<evidence type="ECO:0000256" key="6">
    <source>
        <dbReference type="PIRSR" id="PIRSR000027-1"/>
    </source>
</evidence>
<feature type="binding site" description="axial binding residue" evidence="6">
    <location>
        <position position="144"/>
    </location>
    <ligand>
        <name>heme c</name>
        <dbReference type="ChEBI" id="CHEBI:61717"/>
    </ligand>
    <ligandPart>
        <name>Fe</name>
        <dbReference type="ChEBI" id="CHEBI:18248"/>
    </ligandPart>
</feature>
<protein>
    <submittedName>
        <fullName evidence="9">Cytochrome c class II</fullName>
    </submittedName>
</protein>
<keyword evidence="10" id="KW-1185">Reference proteome</keyword>
<evidence type="ECO:0000256" key="7">
    <source>
        <dbReference type="PIRSR" id="PIRSR000027-2"/>
    </source>
</evidence>
<evidence type="ECO:0000313" key="9">
    <source>
        <dbReference type="EMBL" id="AHK78946.1"/>
    </source>
</evidence>
<keyword evidence="8" id="KW-0732">Signal</keyword>
<dbReference type="SUPFAM" id="SSF47175">
    <property type="entry name" value="Cytochromes"/>
    <property type="match status" value="1"/>
</dbReference>